<reference evidence="1" key="1">
    <citation type="submission" date="2016-04" db="EMBL/GenBank/DDBJ databases">
        <authorList>
            <person name="Evans L.H."/>
            <person name="Alamgir A."/>
            <person name="Owens N."/>
            <person name="Weber N.D."/>
            <person name="Virtaneva K."/>
            <person name="Barbian K."/>
            <person name="Babar A."/>
            <person name="Rosenke K."/>
        </authorList>
    </citation>
    <scope>NUCLEOTIDE SEQUENCE</scope>
    <source>
        <strain evidence="1">92-2</strain>
    </source>
</reference>
<evidence type="ECO:0000313" key="1">
    <source>
        <dbReference type="EMBL" id="SBW09230.1"/>
    </source>
</evidence>
<protein>
    <submittedName>
        <fullName evidence="1">Uncharacterized protein</fullName>
    </submittedName>
</protein>
<sequence>MVRNFLFRIFLEFWKKTGFAGCRLARKGCCIASEKCCLYEKWGKQEVPKPTRAIKQRGCGKDKENCCGWLHLAA</sequence>
<accession>A0A212KC22</accession>
<name>A0A212KC22_9BACT</name>
<organism evidence="1">
    <name type="scientific">uncultured Desulfovibrio sp</name>
    <dbReference type="NCBI Taxonomy" id="167968"/>
    <lineage>
        <taxon>Bacteria</taxon>
        <taxon>Pseudomonadati</taxon>
        <taxon>Thermodesulfobacteriota</taxon>
        <taxon>Desulfovibrionia</taxon>
        <taxon>Desulfovibrionales</taxon>
        <taxon>Desulfovibrionaceae</taxon>
        <taxon>Desulfovibrio</taxon>
        <taxon>environmental samples</taxon>
    </lineage>
</organism>
<dbReference type="AlphaFoldDB" id="A0A212KC22"/>
<gene>
    <name evidence="1" type="ORF">KM92DES2_12650</name>
</gene>
<proteinExistence type="predicted"/>
<dbReference type="EMBL" id="FLUP01000001">
    <property type="protein sequence ID" value="SBW09230.1"/>
    <property type="molecule type" value="Genomic_DNA"/>
</dbReference>